<evidence type="ECO:0000313" key="2">
    <source>
        <dbReference type="Proteomes" id="UP000005104"/>
    </source>
</evidence>
<evidence type="ECO:0000313" key="1">
    <source>
        <dbReference type="EMBL" id="EHQ88997.1"/>
    </source>
</evidence>
<dbReference type="HOGENOM" id="CLU_1259763_0_0_9"/>
<organism evidence="1 2">
    <name type="scientific">Desulfosporosinus youngiae DSM 17734</name>
    <dbReference type="NCBI Taxonomy" id="768710"/>
    <lineage>
        <taxon>Bacteria</taxon>
        <taxon>Bacillati</taxon>
        <taxon>Bacillota</taxon>
        <taxon>Clostridia</taxon>
        <taxon>Eubacteriales</taxon>
        <taxon>Desulfitobacteriaceae</taxon>
        <taxon>Desulfosporosinus</taxon>
    </lineage>
</organism>
<dbReference type="EMBL" id="CM001441">
    <property type="protein sequence ID" value="EHQ88997.1"/>
    <property type="molecule type" value="Genomic_DNA"/>
</dbReference>
<keyword evidence="2" id="KW-1185">Reference proteome</keyword>
<sequence>MNNDFLLRIKDVTLCLIAANKYDILLGRLEIQKIIYLVDSMSAYLFVLSGKNGHQTYFYGPYDKNIQNALDALTIRDITETKDIKIVNKSITCNYCLTESGLAWTKNMLKESESICHRAKIADGVIYSLVKRNLLNQVKELVYAEPVYLNAKRHGYYYNLNIACENIGHSYLSLLEHYLRTNDNQMDINFATDMYIDYLSMRNEILLGSTGGNLNADKN</sequence>
<gene>
    <name evidence="1" type="ORF">DesyoDRAFT_1877</name>
</gene>
<dbReference type="STRING" id="768710.DesyoDRAFT_1877"/>
<dbReference type="Proteomes" id="UP000005104">
    <property type="component" value="Chromosome"/>
</dbReference>
<accession>H5XUH9</accession>
<dbReference type="AlphaFoldDB" id="H5XUH9"/>
<name>H5XUH9_9FIRM</name>
<dbReference type="OrthoDB" id="9824316at2"/>
<dbReference type="RefSeq" id="WP_007782137.1">
    <property type="nucleotide sequence ID" value="NZ_CM001441.1"/>
</dbReference>
<protein>
    <submittedName>
        <fullName evidence="1">Uncharacterized protein</fullName>
    </submittedName>
</protein>
<proteinExistence type="predicted"/>
<reference evidence="1 2" key="1">
    <citation type="submission" date="2011-11" db="EMBL/GenBank/DDBJ databases">
        <title>The Noncontiguous Finished genome of Desulfosporosinus youngiae DSM 17734.</title>
        <authorList>
            <consortium name="US DOE Joint Genome Institute (JGI-PGF)"/>
            <person name="Lucas S."/>
            <person name="Han J."/>
            <person name="Lapidus A."/>
            <person name="Cheng J.-F."/>
            <person name="Goodwin L."/>
            <person name="Pitluck S."/>
            <person name="Peters L."/>
            <person name="Ovchinnikova G."/>
            <person name="Lu M."/>
            <person name="Land M.L."/>
            <person name="Hauser L."/>
            <person name="Pester M."/>
            <person name="Spring S."/>
            <person name="Ollivier B."/>
            <person name="Rattei T."/>
            <person name="Klenk H.-P."/>
            <person name="Wagner M."/>
            <person name="Loy A."/>
            <person name="Woyke T.J."/>
        </authorList>
    </citation>
    <scope>NUCLEOTIDE SEQUENCE [LARGE SCALE GENOMIC DNA]</scope>
    <source>
        <strain evidence="1 2">DSM 17734</strain>
    </source>
</reference>